<reference evidence="1" key="1">
    <citation type="journal article" date="2023" name="IScience">
        <title>Live-bearing cockroach genome reveals convergent evolutionary mechanisms linked to viviparity in insects and beyond.</title>
        <authorList>
            <person name="Fouks B."/>
            <person name="Harrison M.C."/>
            <person name="Mikhailova A.A."/>
            <person name="Marchal E."/>
            <person name="English S."/>
            <person name="Carruthers M."/>
            <person name="Jennings E.C."/>
            <person name="Chiamaka E.L."/>
            <person name="Frigard R.A."/>
            <person name="Pippel M."/>
            <person name="Attardo G.M."/>
            <person name="Benoit J.B."/>
            <person name="Bornberg-Bauer E."/>
            <person name="Tobe S.S."/>
        </authorList>
    </citation>
    <scope>NUCLEOTIDE SEQUENCE</scope>
    <source>
        <strain evidence="1">Stay&amp;Tobe</strain>
    </source>
</reference>
<sequence length="153" mass="16846">NTNKQSFPLKIPLHRKAATPSGPTLPLRSSPSAVIKDSFCADSAVEVITPPLILSHPGLGPAMAELTYIYIYIYIYISNFHTHIISRHACFPFSCVFFRVVIKPTRLISAQSENVANGNAREAAHLVHHRLSPGGCAFLRVLRSLREIGSFAH</sequence>
<comment type="caution">
    <text evidence="1">The sequence shown here is derived from an EMBL/GenBank/DDBJ whole genome shotgun (WGS) entry which is preliminary data.</text>
</comment>
<proteinExistence type="predicted"/>
<gene>
    <name evidence="1" type="ORF">L9F63_022167</name>
</gene>
<evidence type="ECO:0000313" key="2">
    <source>
        <dbReference type="Proteomes" id="UP001233999"/>
    </source>
</evidence>
<feature type="non-terminal residue" evidence="1">
    <location>
        <position position="1"/>
    </location>
</feature>
<dbReference type="Proteomes" id="UP001233999">
    <property type="component" value="Unassembled WGS sequence"/>
</dbReference>
<accession>A0AAD7ZNA1</accession>
<name>A0AAD7ZNA1_DIPPU</name>
<organism evidence="1 2">
    <name type="scientific">Diploptera punctata</name>
    <name type="common">Pacific beetle cockroach</name>
    <dbReference type="NCBI Taxonomy" id="6984"/>
    <lineage>
        <taxon>Eukaryota</taxon>
        <taxon>Metazoa</taxon>
        <taxon>Ecdysozoa</taxon>
        <taxon>Arthropoda</taxon>
        <taxon>Hexapoda</taxon>
        <taxon>Insecta</taxon>
        <taxon>Pterygota</taxon>
        <taxon>Neoptera</taxon>
        <taxon>Polyneoptera</taxon>
        <taxon>Dictyoptera</taxon>
        <taxon>Blattodea</taxon>
        <taxon>Blaberoidea</taxon>
        <taxon>Blaberidae</taxon>
        <taxon>Diplopterinae</taxon>
        <taxon>Diploptera</taxon>
    </lineage>
</organism>
<reference evidence="1" key="2">
    <citation type="submission" date="2023-05" db="EMBL/GenBank/DDBJ databases">
        <authorList>
            <person name="Fouks B."/>
        </authorList>
    </citation>
    <scope>NUCLEOTIDE SEQUENCE</scope>
    <source>
        <strain evidence="1">Stay&amp;Tobe</strain>
        <tissue evidence="1">Testes</tissue>
    </source>
</reference>
<protein>
    <submittedName>
        <fullName evidence="1">Uncharacterized protein</fullName>
    </submittedName>
</protein>
<dbReference type="EMBL" id="JASPKZ010007584">
    <property type="protein sequence ID" value="KAJ9583486.1"/>
    <property type="molecule type" value="Genomic_DNA"/>
</dbReference>
<evidence type="ECO:0000313" key="1">
    <source>
        <dbReference type="EMBL" id="KAJ9583486.1"/>
    </source>
</evidence>
<dbReference type="AlphaFoldDB" id="A0AAD7ZNA1"/>
<feature type="non-terminal residue" evidence="1">
    <location>
        <position position="153"/>
    </location>
</feature>
<keyword evidence="2" id="KW-1185">Reference proteome</keyword>